<evidence type="ECO:0000256" key="10">
    <source>
        <dbReference type="ARBA" id="ARBA00023157"/>
    </source>
</evidence>
<dbReference type="FunFam" id="3.40.630.10:FF:000001">
    <property type="entry name" value="Carboxypeptidase B"/>
    <property type="match status" value="1"/>
</dbReference>
<comment type="cofactor">
    <cofactor evidence="1">
        <name>Zn(2+)</name>
        <dbReference type="ChEBI" id="CHEBI:29105"/>
    </cofactor>
</comment>
<dbReference type="PROSITE" id="PS52035">
    <property type="entry name" value="PEPTIDASE_M14"/>
    <property type="match status" value="1"/>
</dbReference>
<feature type="signal peptide" evidence="13">
    <location>
        <begin position="1"/>
        <end position="17"/>
    </location>
</feature>
<keyword evidence="8" id="KW-0862">Zinc</keyword>
<dbReference type="EMBL" id="VTPC01005101">
    <property type="protein sequence ID" value="KAF2896455.1"/>
    <property type="molecule type" value="Genomic_DNA"/>
</dbReference>
<keyword evidence="7" id="KW-0378">Hydrolase</keyword>
<evidence type="ECO:0000313" key="15">
    <source>
        <dbReference type="EMBL" id="KAF2896455.1"/>
    </source>
</evidence>
<keyword evidence="9" id="KW-0482">Metalloprotease</keyword>
<keyword evidence="16" id="KW-1185">Reference proteome</keyword>
<evidence type="ECO:0000256" key="1">
    <source>
        <dbReference type="ARBA" id="ARBA00001947"/>
    </source>
</evidence>
<keyword evidence="5" id="KW-0479">Metal-binding</keyword>
<dbReference type="Pfam" id="PF02244">
    <property type="entry name" value="Propep_M14"/>
    <property type="match status" value="1"/>
</dbReference>
<comment type="similarity">
    <text evidence="2 12">Belongs to the peptidase M14 family.</text>
</comment>
<evidence type="ECO:0000313" key="16">
    <source>
        <dbReference type="Proteomes" id="UP000801492"/>
    </source>
</evidence>
<dbReference type="Pfam" id="PF00246">
    <property type="entry name" value="Peptidase_M14"/>
    <property type="match status" value="1"/>
</dbReference>
<dbReference type="OrthoDB" id="3626597at2759"/>
<dbReference type="PROSITE" id="PS00132">
    <property type="entry name" value="CARBOXYPEPT_ZN_1"/>
    <property type="match status" value="1"/>
</dbReference>
<dbReference type="SMART" id="SM00631">
    <property type="entry name" value="Zn_pept"/>
    <property type="match status" value="1"/>
</dbReference>
<evidence type="ECO:0000256" key="9">
    <source>
        <dbReference type="ARBA" id="ARBA00023049"/>
    </source>
</evidence>
<dbReference type="PANTHER" id="PTHR11705">
    <property type="entry name" value="PROTEASE FAMILY M14 CARBOXYPEPTIDASE A,B"/>
    <property type="match status" value="1"/>
</dbReference>
<evidence type="ECO:0000256" key="3">
    <source>
        <dbReference type="ARBA" id="ARBA00022645"/>
    </source>
</evidence>
<organism evidence="15 16">
    <name type="scientific">Ignelater luminosus</name>
    <name type="common">Cucubano</name>
    <name type="synonym">Pyrophorus luminosus</name>
    <dbReference type="NCBI Taxonomy" id="2038154"/>
    <lineage>
        <taxon>Eukaryota</taxon>
        <taxon>Metazoa</taxon>
        <taxon>Ecdysozoa</taxon>
        <taxon>Arthropoda</taxon>
        <taxon>Hexapoda</taxon>
        <taxon>Insecta</taxon>
        <taxon>Pterygota</taxon>
        <taxon>Neoptera</taxon>
        <taxon>Endopterygota</taxon>
        <taxon>Coleoptera</taxon>
        <taxon>Polyphaga</taxon>
        <taxon>Elateriformia</taxon>
        <taxon>Elateroidea</taxon>
        <taxon>Elateridae</taxon>
        <taxon>Agrypninae</taxon>
        <taxon>Pyrophorini</taxon>
        <taxon>Ignelater</taxon>
    </lineage>
</organism>
<dbReference type="Gene3D" id="3.30.70.340">
    <property type="entry name" value="Metallocarboxypeptidase-like"/>
    <property type="match status" value="1"/>
</dbReference>
<dbReference type="PANTHER" id="PTHR11705:SF140">
    <property type="entry name" value="FI02848P-RELATED"/>
    <property type="match status" value="1"/>
</dbReference>
<dbReference type="InterPro" id="IPR057246">
    <property type="entry name" value="CARBOXYPEPT_ZN_1"/>
</dbReference>
<feature type="chain" id="PRO_5035450723" description="Zinc carboxypeptidase A 1" evidence="13">
    <location>
        <begin position="18"/>
        <end position="416"/>
    </location>
</feature>
<keyword evidence="4" id="KW-0645">Protease</keyword>
<gene>
    <name evidence="15" type="ORF">ILUMI_09720</name>
</gene>
<dbReference type="SUPFAM" id="SSF54897">
    <property type="entry name" value="Protease propeptides/inhibitors"/>
    <property type="match status" value="1"/>
</dbReference>
<dbReference type="FunFam" id="3.30.70.340:FF:000002">
    <property type="entry name" value="Carboxypeptidase A"/>
    <property type="match status" value="1"/>
</dbReference>
<feature type="domain" description="Peptidase M14" evidence="14">
    <location>
        <begin position="119"/>
        <end position="411"/>
    </location>
</feature>
<dbReference type="InterPro" id="IPR036990">
    <property type="entry name" value="M14A-like_propep"/>
</dbReference>
<reference evidence="15" key="1">
    <citation type="submission" date="2019-08" db="EMBL/GenBank/DDBJ databases">
        <title>The genome of the North American firefly Photinus pyralis.</title>
        <authorList>
            <consortium name="Photinus pyralis genome working group"/>
            <person name="Fallon T.R."/>
            <person name="Sander Lower S.E."/>
            <person name="Weng J.-K."/>
        </authorList>
    </citation>
    <scope>NUCLEOTIDE SEQUENCE</scope>
    <source>
        <strain evidence="15">TRF0915ILg1</strain>
        <tissue evidence="15">Whole body</tissue>
    </source>
</reference>
<proteinExistence type="inferred from homology"/>
<keyword evidence="3" id="KW-0121">Carboxypeptidase</keyword>
<evidence type="ECO:0000259" key="14">
    <source>
        <dbReference type="PROSITE" id="PS52035"/>
    </source>
</evidence>
<keyword evidence="6 13" id="KW-0732">Signal</keyword>
<comment type="caution">
    <text evidence="15">The sequence shown here is derived from an EMBL/GenBank/DDBJ whole genome shotgun (WGS) entry which is preliminary data.</text>
</comment>
<dbReference type="GO" id="GO:0006508">
    <property type="term" value="P:proteolysis"/>
    <property type="evidence" value="ECO:0007669"/>
    <property type="project" value="UniProtKB-KW"/>
</dbReference>
<dbReference type="AlphaFoldDB" id="A0A8K0D8K3"/>
<evidence type="ECO:0000256" key="7">
    <source>
        <dbReference type="ARBA" id="ARBA00022801"/>
    </source>
</evidence>
<dbReference type="InterPro" id="IPR000834">
    <property type="entry name" value="Peptidase_M14"/>
</dbReference>
<keyword evidence="10" id="KW-1015">Disulfide bond</keyword>
<evidence type="ECO:0000256" key="11">
    <source>
        <dbReference type="ARBA" id="ARBA00069039"/>
    </source>
</evidence>
<dbReference type="GO" id="GO:0005615">
    <property type="term" value="C:extracellular space"/>
    <property type="evidence" value="ECO:0007669"/>
    <property type="project" value="TreeGrafter"/>
</dbReference>
<sequence>MNVLIVVVTLFVLTAFAAQSGYEGNKVYRLKPTGKKQLEMLANLRNEKNLDFWTPLRRDEHPVDVMVNFKEEKWLTDLLKKNNITYDTLIDDVDSAVLEEHERQIFFPPTKQGRISFIKYHRHEEINAYLSRLAKDYPNLVSIQNIGKSYEGRDLDVIQISTNSSAGKPVIFIDAGIHAREWIAPAVALYAINQLVENKDNANLLEKVDWNILPVLNPDGYEYTHSTLLQRFWRKTRSQGNKCIGADANRNFDFHWAEIGSSSDECDDTYHGKHAFSEIEAIALSNYISQNKNRIKLYLTLHSFGQLILYPWGYTSELPRDNEELLSLGEAVAESIKNVSGTNYIVGSSTNILYAAAGGSDDWAKGVAGVELSYTIELPGGGLLGFDLPTWKILGVAKETWEGLKTFCKHISEKFN</sequence>
<evidence type="ECO:0000256" key="4">
    <source>
        <dbReference type="ARBA" id="ARBA00022670"/>
    </source>
</evidence>
<dbReference type="Proteomes" id="UP000801492">
    <property type="component" value="Unassembled WGS sequence"/>
</dbReference>
<dbReference type="GO" id="GO:0004181">
    <property type="term" value="F:metallocarboxypeptidase activity"/>
    <property type="evidence" value="ECO:0007669"/>
    <property type="project" value="InterPro"/>
</dbReference>
<evidence type="ECO:0000256" key="5">
    <source>
        <dbReference type="ARBA" id="ARBA00022723"/>
    </source>
</evidence>
<dbReference type="PRINTS" id="PR00765">
    <property type="entry name" value="CRBOXYPTASEA"/>
</dbReference>
<evidence type="ECO:0000256" key="2">
    <source>
        <dbReference type="ARBA" id="ARBA00005988"/>
    </source>
</evidence>
<evidence type="ECO:0000256" key="6">
    <source>
        <dbReference type="ARBA" id="ARBA00022729"/>
    </source>
</evidence>
<evidence type="ECO:0000256" key="12">
    <source>
        <dbReference type="PROSITE-ProRule" id="PRU01379"/>
    </source>
</evidence>
<accession>A0A8K0D8K3</accession>
<name>A0A8K0D8K3_IGNLU</name>
<feature type="active site" description="Proton donor/acceptor" evidence="12">
    <location>
        <position position="377"/>
    </location>
</feature>
<evidence type="ECO:0000256" key="8">
    <source>
        <dbReference type="ARBA" id="ARBA00022833"/>
    </source>
</evidence>
<dbReference type="Gene3D" id="3.40.630.10">
    <property type="entry name" value="Zn peptidases"/>
    <property type="match status" value="1"/>
</dbReference>
<dbReference type="SUPFAM" id="SSF53187">
    <property type="entry name" value="Zn-dependent exopeptidases"/>
    <property type="match status" value="1"/>
</dbReference>
<dbReference type="InterPro" id="IPR003146">
    <property type="entry name" value="M14A_act_pep"/>
</dbReference>
<protein>
    <recommendedName>
        <fullName evidence="11">Zinc carboxypeptidase A 1</fullName>
    </recommendedName>
</protein>
<dbReference type="GO" id="GO:0008270">
    <property type="term" value="F:zinc ion binding"/>
    <property type="evidence" value="ECO:0007669"/>
    <property type="project" value="InterPro"/>
</dbReference>
<evidence type="ECO:0000256" key="13">
    <source>
        <dbReference type="SAM" id="SignalP"/>
    </source>
</evidence>
<dbReference type="CDD" id="cd03860">
    <property type="entry name" value="M14_CP_A-B_like"/>
    <property type="match status" value="1"/>
</dbReference>